<dbReference type="Proteomes" id="UP000317238">
    <property type="component" value="Unassembled WGS sequence"/>
</dbReference>
<dbReference type="AlphaFoldDB" id="A0A5C5XYW3"/>
<evidence type="ECO:0000256" key="10">
    <source>
        <dbReference type="SAM" id="Phobius"/>
    </source>
</evidence>
<sequence>MPHRSSAAGRSTTPSPGAGSVGCEPSGAATAAQRRRRLPAGIVSLEALQPPTGCTDSNLRLDAAHAVVAESDAASFSTGHDEPDPTDDLTRVGRFTVMRRFFHAAVTATPLWIADATMLLAMQWIVITIAQQWTTWDATVSLSTATIATVMLYAAIGIPLGLLNVPGQNPVTELRMGIQSAGLAGLIVTYGYVFTGQPMATRVLACAAWVALTVGLFPLARILGRGILSRFSWWGVPALIIGDGRRAMLLHQYLQRSASRGIRSLGILQTQPTFAVFGQDGSIRPRRPADVLGGISELPYLNETHAFRLAVVATENVSRRQAAAVADQVQAQVPEVILPVCEQLPSLWCETGDVGGFMSVRMRHRLRRPLPVLVKRITDVAGAAVLLVVLAPLAAMIAMFIRVVSPGPVFYSHERIGKGGVRFQAWKFRTMVVDADQRLKHLLDCDPDLKRQWQADQKLRHDPRVIPVLGNFLRKSSLDELPQLWNVFWGQMSLVGPRPIVESEIEKYRGEFNRYLAVRPGMTGLWQVSGRNDTTYDERVALDRFYVRNWSYWLDYYLLLRTIRTLLLREGAY</sequence>
<evidence type="ECO:0000256" key="5">
    <source>
        <dbReference type="ARBA" id="ARBA00022679"/>
    </source>
</evidence>
<feature type="domain" description="Bacterial sugar transferase" evidence="11">
    <location>
        <begin position="375"/>
        <end position="567"/>
    </location>
</feature>
<feature type="transmembrane region" description="Helical" evidence="10">
    <location>
        <begin position="138"/>
        <end position="162"/>
    </location>
</feature>
<reference evidence="12 13" key="1">
    <citation type="submission" date="2019-02" db="EMBL/GenBank/DDBJ databases">
        <title>Deep-cultivation of Planctomycetes and their phenomic and genomic characterization uncovers novel biology.</title>
        <authorList>
            <person name="Wiegand S."/>
            <person name="Jogler M."/>
            <person name="Boedeker C."/>
            <person name="Pinto D."/>
            <person name="Vollmers J."/>
            <person name="Rivas-Marin E."/>
            <person name="Kohn T."/>
            <person name="Peeters S.H."/>
            <person name="Heuer A."/>
            <person name="Rast P."/>
            <person name="Oberbeckmann S."/>
            <person name="Bunk B."/>
            <person name="Jeske O."/>
            <person name="Meyerdierks A."/>
            <person name="Storesund J.E."/>
            <person name="Kallscheuer N."/>
            <person name="Luecker S."/>
            <person name="Lage O.M."/>
            <person name="Pohl T."/>
            <person name="Merkel B.J."/>
            <person name="Hornburger P."/>
            <person name="Mueller R.-W."/>
            <person name="Bruemmer F."/>
            <person name="Labrenz M."/>
            <person name="Spormann A.M."/>
            <person name="Op Den Camp H."/>
            <person name="Overmann J."/>
            <person name="Amann R."/>
            <person name="Jetten M.S.M."/>
            <person name="Mascher T."/>
            <person name="Medema M.H."/>
            <person name="Devos D.P."/>
            <person name="Kaster A.-K."/>
            <person name="Ovreas L."/>
            <person name="Rohde M."/>
            <person name="Galperin M.Y."/>
            <person name="Jogler C."/>
        </authorList>
    </citation>
    <scope>NUCLEOTIDE SEQUENCE [LARGE SCALE GENOMIC DNA]</scope>
    <source>
        <strain evidence="12 13">Pan14r</strain>
    </source>
</reference>
<evidence type="ECO:0000313" key="13">
    <source>
        <dbReference type="Proteomes" id="UP000317238"/>
    </source>
</evidence>
<dbReference type="EMBL" id="SJPL01000001">
    <property type="protein sequence ID" value="TWT68180.1"/>
    <property type="molecule type" value="Genomic_DNA"/>
</dbReference>
<dbReference type="PANTHER" id="PTHR30576:SF4">
    <property type="entry name" value="UNDECAPRENYL-PHOSPHATE GALACTOSE PHOSPHOTRANSFERASE"/>
    <property type="match status" value="1"/>
</dbReference>
<keyword evidence="5 12" id="KW-0808">Transferase</keyword>
<keyword evidence="8 10" id="KW-0472">Membrane</keyword>
<comment type="caution">
    <text evidence="12">The sequence shown here is derived from an EMBL/GenBank/DDBJ whole genome shotgun (WGS) entry which is preliminary data.</text>
</comment>
<protein>
    <submittedName>
        <fullName evidence="12">UDP-glucose:undecaprenyl-phosphate glucose-1-phosphate transferase</fullName>
        <ecNumber evidence="12">2.7.8.31</ecNumber>
    </submittedName>
</protein>
<dbReference type="EC" id="2.7.8.31" evidence="12"/>
<dbReference type="GO" id="GO:0005886">
    <property type="term" value="C:plasma membrane"/>
    <property type="evidence" value="ECO:0007669"/>
    <property type="project" value="UniProtKB-SubCell"/>
</dbReference>
<organism evidence="12 13">
    <name type="scientific">Crateriforma conspicua</name>
    <dbReference type="NCBI Taxonomy" id="2527996"/>
    <lineage>
        <taxon>Bacteria</taxon>
        <taxon>Pseudomonadati</taxon>
        <taxon>Planctomycetota</taxon>
        <taxon>Planctomycetia</taxon>
        <taxon>Planctomycetales</taxon>
        <taxon>Planctomycetaceae</taxon>
        <taxon>Crateriforma</taxon>
    </lineage>
</organism>
<feature type="transmembrane region" description="Helical" evidence="10">
    <location>
        <begin position="101"/>
        <end position="126"/>
    </location>
</feature>
<dbReference type="OrthoDB" id="9808602at2"/>
<comment type="similarity">
    <text evidence="3">Belongs to the bacterial sugar transferase family.</text>
</comment>
<evidence type="ECO:0000256" key="2">
    <source>
        <dbReference type="ARBA" id="ARBA00004236"/>
    </source>
</evidence>
<evidence type="ECO:0000256" key="9">
    <source>
        <dbReference type="SAM" id="MobiDB-lite"/>
    </source>
</evidence>
<feature type="transmembrane region" description="Helical" evidence="10">
    <location>
        <begin position="174"/>
        <end position="193"/>
    </location>
</feature>
<dbReference type="InterPro" id="IPR017472">
    <property type="entry name" value="Undecaprenyl-P_galact_Ptfrase"/>
</dbReference>
<dbReference type="RefSeq" id="WP_146438170.1">
    <property type="nucleotide sequence ID" value="NZ_SJPL01000001.1"/>
</dbReference>
<evidence type="ECO:0000256" key="7">
    <source>
        <dbReference type="ARBA" id="ARBA00022989"/>
    </source>
</evidence>
<evidence type="ECO:0000256" key="8">
    <source>
        <dbReference type="ARBA" id="ARBA00023136"/>
    </source>
</evidence>
<keyword evidence="4" id="KW-1003">Cell membrane</keyword>
<dbReference type="NCBIfam" id="TIGR03022">
    <property type="entry name" value="WbaP_sugtrans"/>
    <property type="match status" value="1"/>
</dbReference>
<dbReference type="Pfam" id="PF02397">
    <property type="entry name" value="Bac_transf"/>
    <property type="match status" value="1"/>
</dbReference>
<gene>
    <name evidence="12" type="primary">wcaJ_2</name>
    <name evidence="12" type="ORF">Pan14r_04220</name>
</gene>
<evidence type="ECO:0000256" key="1">
    <source>
        <dbReference type="ARBA" id="ARBA00004141"/>
    </source>
</evidence>
<evidence type="ECO:0000259" key="11">
    <source>
        <dbReference type="Pfam" id="PF02397"/>
    </source>
</evidence>
<dbReference type="InterPro" id="IPR017475">
    <property type="entry name" value="EPS_sugar_tfrase"/>
</dbReference>
<feature type="transmembrane region" description="Helical" evidence="10">
    <location>
        <begin position="199"/>
        <end position="220"/>
    </location>
</feature>
<dbReference type="PANTHER" id="PTHR30576">
    <property type="entry name" value="COLANIC BIOSYNTHESIS UDP-GLUCOSE LIPID CARRIER TRANSFERASE"/>
    <property type="match status" value="1"/>
</dbReference>
<evidence type="ECO:0000256" key="4">
    <source>
        <dbReference type="ARBA" id="ARBA00022475"/>
    </source>
</evidence>
<name>A0A5C5XYW3_9PLAN</name>
<dbReference type="InterPro" id="IPR003362">
    <property type="entry name" value="Bact_transf"/>
</dbReference>
<keyword evidence="13" id="KW-1185">Reference proteome</keyword>
<evidence type="ECO:0000256" key="3">
    <source>
        <dbReference type="ARBA" id="ARBA00006464"/>
    </source>
</evidence>
<evidence type="ECO:0000313" key="12">
    <source>
        <dbReference type="EMBL" id="TWT68180.1"/>
    </source>
</evidence>
<accession>A0A5C5XYW3</accession>
<feature type="region of interest" description="Disordered" evidence="9">
    <location>
        <begin position="1"/>
        <end position="35"/>
    </location>
</feature>
<dbReference type="GO" id="GO:0000271">
    <property type="term" value="P:polysaccharide biosynthetic process"/>
    <property type="evidence" value="ECO:0007669"/>
    <property type="project" value="InterPro"/>
</dbReference>
<dbReference type="PROSITE" id="PS51257">
    <property type="entry name" value="PROKAR_LIPOPROTEIN"/>
    <property type="match status" value="1"/>
</dbReference>
<keyword evidence="6 10" id="KW-0812">Transmembrane</keyword>
<dbReference type="GO" id="GO:0089702">
    <property type="term" value="F:undecaprenyl-phosphate glucose phosphotransferase activity"/>
    <property type="evidence" value="ECO:0007669"/>
    <property type="project" value="UniProtKB-EC"/>
</dbReference>
<proteinExistence type="inferred from homology"/>
<feature type="transmembrane region" description="Helical" evidence="10">
    <location>
        <begin position="377"/>
        <end position="401"/>
    </location>
</feature>
<evidence type="ECO:0000256" key="6">
    <source>
        <dbReference type="ARBA" id="ARBA00022692"/>
    </source>
</evidence>
<dbReference type="NCBIfam" id="TIGR03025">
    <property type="entry name" value="EPS_sugtrans"/>
    <property type="match status" value="1"/>
</dbReference>
<comment type="subcellular location">
    <subcellularLocation>
        <location evidence="2">Cell membrane</location>
    </subcellularLocation>
    <subcellularLocation>
        <location evidence="1">Membrane</location>
        <topology evidence="1">Multi-pass membrane protein</topology>
    </subcellularLocation>
</comment>
<keyword evidence="7 10" id="KW-1133">Transmembrane helix</keyword>